<keyword evidence="3" id="KW-1185">Reference proteome</keyword>
<dbReference type="Proteomes" id="UP001215598">
    <property type="component" value="Unassembled WGS sequence"/>
</dbReference>
<proteinExistence type="predicted"/>
<protein>
    <submittedName>
        <fullName evidence="2">Uncharacterized protein</fullName>
    </submittedName>
</protein>
<comment type="caution">
    <text evidence="2">The sequence shown here is derived from an EMBL/GenBank/DDBJ whole genome shotgun (WGS) entry which is preliminary data.</text>
</comment>
<reference evidence="2" key="1">
    <citation type="submission" date="2023-03" db="EMBL/GenBank/DDBJ databases">
        <title>Massive genome expansion in bonnet fungi (Mycena s.s.) driven by repeated elements and novel gene families across ecological guilds.</title>
        <authorList>
            <consortium name="Lawrence Berkeley National Laboratory"/>
            <person name="Harder C.B."/>
            <person name="Miyauchi S."/>
            <person name="Viragh M."/>
            <person name="Kuo A."/>
            <person name="Thoen E."/>
            <person name="Andreopoulos B."/>
            <person name="Lu D."/>
            <person name="Skrede I."/>
            <person name="Drula E."/>
            <person name="Henrissat B."/>
            <person name="Morin E."/>
            <person name="Kohler A."/>
            <person name="Barry K."/>
            <person name="LaButti K."/>
            <person name="Morin E."/>
            <person name="Salamov A."/>
            <person name="Lipzen A."/>
            <person name="Mereny Z."/>
            <person name="Hegedus B."/>
            <person name="Baldrian P."/>
            <person name="Stursova M."/>
            <person name="Weitz H."/>
            <person name="Taylor A."/>
            <person name="Grigoriev I.V."/>
            <person name="Nagy L.G."/>
            <person name="Martin F."/>
            <person name="Kauserud H."/>
        </authorList>
    </citation>
    <scope>NUCLEOTIDE SEQUENCE</scope>
    <source>
        <strain evidence="2">CBHHK182m</strain>
    </source>
</reference>
<dbReference type="EMBL" id="JARKIB010000188">
    <property type="protein sequence ID" value="KAJ7726235.1"/>
    <property type="molecule type" value="Genomic_DNA"/>
</dbReference>
<feature type="region of interest" description="Disordered" evidence="1">
    <location>
        <begin position="29"/>
        <end position="65"/>
    </location>
</feature>
<evidence type="ECO:0000313" key="2">
    <source>
        <dbReference type="EMBL" id="KAJ7726235.1"/>
    </source>
</evidence>
<sequence>MCALVIPAAASALQSPSLLASRPTSPHRYYYSYPPQSAHRQPSPPTQQPRYTPSSAPPSSALHPRQSYKRFTQPHLLLCTQRSQFAAGGMRGVGAEELHIWIGVTTRAQAAGVRCAARRVEWKVCITIA</sequence>
<gene>
    <name evidence="2" type="ORF">B0H16DRAFT_1735773</name>
</gene>
<name>A0AAD7HQV0_9AGAR</name>
<dbReference type="AlphaFoldDB" id="A0AAD7HQV0"/>
<organism evidence="2 3">
    <name type="scientific">Mycena metata</name>
    <dbReference type="NCBI Taxonomy" id="1033252"/>
    <lineage>
        <taxon>Eukaryota</taxon>
        <taxon>Fungi</taxon>
        <taxon>Dikarya</taxon>
        <taxon>Basidiomycota</taxon>
        <taxon>Agaricomycotina</taxon>
        <taxon>Agaricomycetes</taxon>
        <taxon>Agaricomycetidae</taxon>
        <taxon>Agaricales</taxon>
        <taxon>Marasmiineae</taxon>
        <taxon>Mycenaceae</taxon>
        <taxon>Mycena</taxon>
    </lineage>
</organism>
<evidence type="ECO:0000256" key="1">
    <source>
        <dbReference type="SAM" id="MobiDB-lite"/>
    </source>
</evidence>
<evidence type="ECO:0000313" key="3">
    <source>
        <dbReference type="Proteomes" id="UP001215598"/>
    </source>
</evidence>
<accession>A0AAD7HQV0</accession>